<name>A0ABR4BNQ6_9LECA</name>
<dbReference type="SUPFAM" id="SSF81383">
    <property type="entry name" value="F-box domain"/>
    <property type="match status" value="1"/>
</dbReference>
<sequence>MMAPGTSNTSATLATLPPEILAQIVTHVETARILHRLSLTCKRLHAFVESDGFRVLAQTWFPYVRFPSTHNSSFWRDATHGLTTLSRNWDRKALIAWRINPRPDTSRDHRRHRMRTQTMGFVPVIDSYEAWYEGDWSSRKETVAWASGADLVVRARTMGDKAKDVWETTTSKNLRDFNVHQHRYEWAIYHGEGVREGRDDITSLNLLPHNSFDGPEQVIVGRASGDLTKVSLSKRTSSNQVQSSFATEGRAVRSTTTNQGSQGMLAACLSDTVVALYPISTSNKRVAPIAETTAIPPGQPGRIWTSRFLSNDRLAVGHGLSQQPIRIYNIGRGELTSEYADTLGFNDAGADPRFHTPSDNNGGATSVYSLAPITKSSSAGGAEGDLFLSGAYDGLCRLHDLRSPNPTVSRFRDLVDTFSPIYSLLPIGTERFVAGGARHSIIKVFDLRMPGGKLYHSTDLDPCSHARHDIPKHRDLKVPRSGCGYHYEAKHGRRNWNMFLGMGFKRYGSHESPVYTLSRPSQCSPSFFAGTESTIVQIDMVSIMDPHPDPVFKDGPTMTGDWQDVHLKWDPQGEVECLPVYEHDTGPVNLLRQRPVQYAEGRIEGWDERWDYDRSYRQRPSYV</sequence>
<accession>A0ABR4BNQ6</accession>
<dbReference type="InterPro" id="IPR036322">
    <property type="entry name" value="WD40_repeat_dom_sf"/>
</dbReference>
<dbReference type="InterPro" id="IPR001810">
    <property type="entry name" value="F-box_dom"/>
</dbReference>
<evidence type="ECO:0000259" key="1">
    <source>
        <dbReference type="PROSITE" id="PS50181"/>
    </source>
</evidence>
<dbReference type="SMART" id="SM00256">
    <property type="entry name" value="FBOX"/>
    <property type="match status" value="1"/>
</dbReference>
<evidence type="ECO:0000313" key="2">
    <source>
        <dbReference type="EMBL" id="KAL2059429.1"/>
    </source>
</evidence>
<feature type="domain" description="F-box" evidence="1">
    <location>
        <begin position="10"/>
        <end position="63"/>
    </location>
</feature>
<dbReference type="Proteomes" id="UP001590951">
    <property type="component" value="Unassembled WGS sequence"/>
</dbReference>
<dbReference type="EMBL" id="JBHFEH010000001">
    <property type="protein sequence ID" value="KAL2059429.1"/>
    <property type="molecule type" value="Genomic_DNA"/>
</dbReference>
<gene>
    <name evidence="2" type="ORF">ABVK25_000722</name>
</gene>
<dbReference type="InterPro" id="IPR036047">
    <property type="entry name" value="F-box-like_dom_sf"/>
</dbReference>
<dbReference type="PROSITE" id="PS50181">
    <property type="entry name" value="FBOX"/>
    <property type="match status" value="1"/>
</dbReference>
<protein>
    <recommendedName>
        <fullName evidence="1">F-box domain-containing protein</fullName>
    </recommendedName>
</protein>
<dbReference type="InterPro" id="IPR015943">
    <property type="entry name" value="WD40/YVTN_repeat-like_dom_sf"/>
</dbReference>
<proteinExistence type="predicted"/>
<dbReference type="SUPFAM" id="SSF50978">
    <property type="entry name" value="WD40 repeat-like"/>
    <property type="match status" value="1"/>
</dbReference>
<organism evidence="2 3">
    <name type="scientific">Lepraria finkii</name>
    <dbReference type="NCBI Taxonomy" id="1340010"/>
    <lineage>
        <taxon>Eukaryota</taxon>
        <taxon>Fungi</taxon>
        <taxon>Dikarya</taxon>
        <taxon>Ascomycota</taxon>
        <taxon>Pezizomycotina</taxon>
        <taxon>Lecanoromycetes</taxon>
        <taxon>OSLEUM clade</taxon>
        <taxon>Lecanoromycetidae</taxon>
        <taxon>Lecanorales</taxon>
        <taxon>Lecanorineae</taxon>
        <taxon>Stereocaulaceae</taxon>
        <taxon>Lepraria</taxon>
    </lineage>
</organism>
<evidence type="ECO:0000313" key="3">
    <source>
        <dbReference type="Proteomes" id="UP001590951"/>
    </source>
</evidence>
<comment type="caution">
    <text evidence="2">The sequence shown here is derived from an EMBL/GenBank/DDBJ whole genome shotgun (WGS) entry which is preliminary data.</text>
</comment>
<dbReference type="Gene3D" id="2.130.10.10">
    <property type="entry name" value="YVTN repeat-like/Quinoprotein amine dehydrogenase"/>
    <property type="match status" value="1"/>
</dbReference>
<keyword evidence="3" id="KW-1185">Reference proteome</keyword>
<reference evidence="2 3" key="1">
    <citation type="submission" date="2024-09" db="EMBL/GenBank/DDBJ databases">
        <title>Rethinking Asexuality: The Enigmatic Case of Functional Sexual Genes in Lepraria (Stereocaulaceae).</title>
        <authorList>
            <person name="Doellman M."/>
            <person name="Sun Y."/>
            <person name="Barcenas-Pena A."/>
            <person name="Lumbsch H.T."/>
            <person name="Grewe F."/>
        </authorList>
    </citation>
    <scope>NUCLEOTIDE SEQUENCE [LARGE SCALE GENOMIC DNA]</scope>
    <source>
        <strain evidence="2 3">Grewe 0041</strain>
    </source>
</reference>
<dbReference type="Pfam" id="PF12937">
    <property type="entry name" value="F-box-like"/>
    <property type="match status" value="1"/>
</dbReference>